<proteinExistence type="predicted"/>
<evidence type="ECO:0000313" key="1">
    <source>
        <dbReference type="EMBL" id="SER53732.1"/>
    </source>
</evidence>
<protein>
    <submittedName>
        <fullName evidence="1">Uncharacterized protein</fullName>
    </submittedName>
</protein>
<dbReference type="AlphaFoldDB" id="A0A1H9PZX5"/>
<accession>A0A1H9PZX5</accession>
<dbReference type="RefSeq" id="WP_143067565.1">
    <property type="nucleotide sequence ID" value="NZ_FOEQ01000009.1"/>
</dbReference>
<sequence length="82" mass="9340">MSYIEVTQAHFFQAIGPENVGPTAWADHSEWKNLSSYSVVGRSEPGYKNSHATPHRFWLEESFARRKPYRAPEKAQGDLFAA</sequence>
<organism evidence="1 2">
    <name type="scientific">Pseudomonas soli</name>
    <dbReference type="NCBI Taxonomy" id="1306993"/>
    <lineage>
        <taxon>Bacteria</taxon>
        <taxon>Pseudomonadati</taxon>
        <taxon>Pseudomonadota</taxon>
        <taxon>Gammaproteobacteria</taxon>
        <taxon>Pseudomonadales</taxon>
        <taxon>Pseudomonadaceae</taxon>
        <taxon>Pseudomonas</taxon>
    </lineage>
</organism>
<gene>
    <name evidence="1" type="ORF">SAMN05216230_10959</name>
</gene>
<dbReference type="Proteomes" id="UP000199221">
    <property type="component" value="Unassembled WGS sequence"/>
</dbReference>
<reference evidence="1 2" key="1">
    <citation type="submission" date="2016-10" db="EMBL/GenBank/DDBJ databases">
        <authorList>
            <person name="de Groot N.N."/>
        </authorList>
    </citation>
    <scope>NUCLEOTIDE SEQUENCE [LARGE SCALE GENOMIC DNA]</scope>
    <source>
        <strain evidence="1 2">LMG 27941</strain>
    </source>
</reference>
<dbReference type="EMBL" id="FOEQ01000009">
    <property type="protein sequence ID" value="SER53732.1"/>
    <property type="molecule type" value="Genomic_DNA"/>
</dbReference>
<name>A0A1H9PZX5_9PSED</name>
<evidence type="ECO:0000313" key="2">
    <source>
        <dbReference type="Proteomes" id="UP000199221"/>
    </source>
</evidence>